<dbReference type="Proteomes" id="UP001500131">
    <property type="component" value="Unassembled WGS sequence"/>
</dbReference>
<proteinExistence type="predicted"/>
<dbReference type="AlphaFoldDB" id="A0AAW3AUT6"/>
<dbReference type="EMBL" id="JBAMZK010000010">
    <property type="protein sequence ID" value="KAL0511518.1"/>
    <property type="molecule type" value="Genomic_DNA"/>
</dbReference>
<protein>
    <submittedName>
        <fullName evidence="2">Uncharacterized protein</fullName>
    </submittedName>
</protein>
<evidence type="ECO:0000313" key="3">
    <source>
        <dbReference type="Proteomes" id="UP001500131"/>
    </source>
</evidence>
<evidence type="ECO:0000256" key="1">
    <source>
        <dbReference type="SAM" id="MobiDB-lite"/>
    </source>
</evidence>
<sequence length="100" mass="10640">MALDTGPTTVEDGILSCFGAPMLALPGCHVHLSSHVLFSHRLAEHHNEVDRLSNSAVAVESTPLLNGLGAWSPLSDGRHRLHPRPGTLAAARSDQDMRSA</sequence>
<feature type="region of interest" description="Disordered" evidence="1">
    <location>
        <begin position="76"/>
        <end position="100"/>
    </location>
</feature>
<keyword evidence="3" id="KW-1185">Reference proteome</keyword>
<reference evidence="2 3" key="1">
    <citation type="submission" date="2024-02" db="EMBL/GenBank/DDBJ databases">
        <title>FIRST GENOME SEQUENCES OF Leishmania (Viannia) shawi, Leishmania (Viannia) lindenbergi AND Leishmania (Viannia) utingensis.</title>
        <authorList>
            <person name="Resadore F."/>
            <person name="Custodio M.G.F."/>
            <person name="Boite M.C."/>
            <person name="Cupolillo E."/>
            <person name="Ferreira G.E.M."/>
        </authorList>
    </citation>
    <scope>NUCLEOTIDE SEQUENCE [LARGE SCALE GENOMIC DNA]</scope>
    <source>
        <strain evidence="2 3">MHOM/BR/1966/M15733</strain>
    </source>
</reference>
<comment type="caution">
    <text evidence="2">The sequence shown here is derived from an EMBL/GenBank/DDBJ whole genome shotgun (WGS) entry which is preliminary data.</text>
</comment>
<gene>
    <name evidence="2" type="ORF">Q4I31_001486</name>
</gene>
<organism evidence="2 3">
    <name type="scientific">Leishmania lindenbergi</name>
    <dbReference type="NCBI Taxonomy" id="651832"/>
    <lineage>
        <taxon>Eukaryota</taxon>
        <taxon>Discoba</taxon>
        <taxon>Euglenozoa</taxon>
        <taxon>Kinetoplastea</taxon>
        <taxon>Metakinetoplastina</taxon>
        <taxon>Trypanosomatida</taxon>
        <taxon>Trypanosomatidae</taxon>
        <taxon>Leishmaniinae</taxon>
        <taxon>Leishmania</taxon>
    </lineage>
</organism>
<name>A0AAW3AUT6_9TRYP</name>
<accession>A0AAW3AUT6</accession>
<evidence type="ECO:0000313" key="2">
    <source>
        <dbReference type="EMBL" id="KAL0511518.1"/>
    </source>
</evidence>